<proteinExistence type="predicted"/>
<dbReference type="InterPro" id="IPR019422">
    <property type="entry name" value="7TM_GPCR_serpentine_rcpt_Srh"/>
</dbReference>
<evidence type="ECO:0000313" key="3">
    <source>
        <dbReference type="WBParaSite" id="Pan_g15147.t1"/>
    </source>
</evidence>
<dbReference type="Pfam" id="PF10318">
    <property type="entry name" value="7TM_GPCR_Srh"/>
    <property type="match status" value="1"/>
</dbReference>
<sequence length="188" mass="21849">MYAYGCWASAMNHEDMEKRARLETGNTLDKWLDEKSFVYLPEFWGRTRAFAFFACCLMVFMFFTLIGIITWFIVNVFILKKTSKTMNDKSTFLLVAVLAQTGSTVFFFILPFIIVTYCWTFAADDSGNVVNIAVQFLTFNGTIDMLTLLYFVKPYKVYCINLMRRFSSRKKHKSTAEFLSAHQSISVY</sequence>
<dbReference type="AlphaFoldDB" id="A0A7E4V1R4"/>
<keyword evidence="1" id="KW-0812">Transmembrane</keyword>
<feature type="transmembrane region" description="Helical" evidence="1">
    <location>
        <begin position="129"/>
        <end position="152"/>
    </location>
</feature>
<protein>
    <submittedName>
        <fullName evidence="3">G_PROTEIN_RECEP_F1_2 domain-containing protein</fullName>
    </submittedName>
</protein>
<evidence type="ECO:0000256" key="1">
    <source>
        <dbReference type="SAM" id="Phobius"/>
    </source>
</evidence>
<keyword evidence="2" id="KW-1185">Reference proteome</keyword>
<reference evidence="3" key="2">
    <citation type="submission" date="2020-10" db="UniProtKB">
        <authorList>
            <consortium name="WormBaseParasite"/>
        </authorList>
    </citation>
    <scope>IDENTIFICATION</scope>
</reference>
<accession>A0A7E4V1R4</accession>
<keyword evidence="1" id="KW-1133">Transmembrane helix</keyword>
<name>A0A7E4V1R4_PANRE</name>
<keyword evidence="1" id="KW-0472">Membrane</keyword>
<feature type="transmembrane region" description="Helical" evidence="1">
    <location>
        <begin position="49"/>
        <end position="79"/>
    </location>
</feature>
<feature type="transmembrane region" description="Helical" evidence="1">
    <location>
        <begin position="91"/>
        <end position="117"/>
    </location>
</feature>
<dbReference type="WBParaSite" id="Pan_g15147.t1">
    <property type="protein sequence ID" value="Pan_g15147.t1"/>
    <property type="gene ID" value="Pan_g15147"/>
</dbReference>
<evidence type="ECO:0000313" key="2">
    <source>
        <dbReference type="Proteomes" id="UP000492821"/>
    </source>
</evidence>
<dbReference type="Proteomes" id="UP000492821">
    <property type="component" value="Unassembled WGS sequence"/>
</dbReference>
<organism evidence="2 3">
    <name type="scientific">Panagrellus redivivus</name>
    <name type="common">Microworm</name>
    <dbReference type="NCBI Taxonomy" id="6233"/>
    <lineage>
        <taxon>Eukaryota</taxon>
        <taxon>Metazoa</taxon>
        <taxon>Ecdysozoa</taxon>
        <taxon>Nematoda</taxon>
        <taxon>Chromadorea</taxon>
        <taxon>Rhabditida</taxon>
        <taxon>Tylenchina</taxon>
        <taxon>Panagrolaimomorpha</taxon>
        <taxon>Panagrolaimoidea</taxon>
        <taxon>Panagrolaimidae</taxon>
        <taxon>Panagrellus</taxon>
    </lineage>
</organism>
<reference evidence="2" key="1">
    <citation type="journal article" date="2013" name="Genetics">
        <title>The draft genome and transcriptome of Panagrellus redivivus are shaped by the harsh demands of a free-living lifestyle.</title>
        <authorList>
            <person name="Srinivasan J."/>
            <person name="Dillman A.R."/>
            <person name="Macchietto M.G."/>
            <person name="Heikkinen L."/>
            <person name="Lakso M."/>
            <person name="Fracchia K.M."/>
            <person name="Antoshechkin I."/>
            <person name="Mortazavi A."/>
            <person name="Wong G."/>
            <person name="Sternberg P.W."/>
        </authorList>
    </citation>
    <scope>NUCLEOTIDE SEQUENCE [LARGE SCALE GENOMIC DNA]</scope>
    <source>
        <strain evidence="2">MT8872</strain>
    </source>
</reference>